<evidence type="ECO:0000313" key="1">
    <source>
        <dbReference type="EMBL" id="SBQ83897.1"/>
    </source>
</evidence>
<feature type="non-terminal residue" evidence="1">
    <location>
        <position position="50"/>
    </location>
</feature>
<sequence length="50" mass="5779">TTGVRGSPIYNIRGETAVCYCYPQRPKNKYTIYSHGQQKTFRTYKMKSGV</sequence>
<reference evidence="1" key="2">
    <citation type="submission" date="2016-06" db="EMBL/GenBank/DDBJ databases">
        <title>The genome of a short-lived fish provides insights into sex chromosome evolution and the genetic control of aging.</title>
        <authorList>
            <person name="Reichwald K."/>
            <person name="Felder M."/>
            <person name="Petzold A."/>
            <person name="Koch P."/>
            <person name="Groth M."/>
            <person name="Platzer M."/>
        </authorList>
    </citation>
    <scope>NUCLEOTIDE SEQUENCE</scope>
    <source>
        <tissue evidence="1">Brain</tissue>
    </source>
</reference>
<dbReference type="AlphaFoldDB" id="A0A1A8HKD0"/>
<proteinExistence type="predicted"/>
<gene>
    <name evidence="1" type="primary">Nfu_g_1_023576</name>
</gene>
<reference evidence="1" key="1">
    <citation type="submission" date="2016-05" db="EMBL/GenBank/DDBJ databases">
        <authorList>
            <person name="Lavstsen T."/>
            <person name="Jespersen J.S."/>
        </authorList>
    </citation>
    <scope>NUCLEOTIDE SEQUENCE</scope>
    <source>
        <tissue evidence="1">Brain</tissue>
    </source>
</reference>
<protein>
    <submittedName>
        <fullName evidence="1">Uncharacterized protein</fullName>
    </submittedName>
</protein>
<name>A0A1A8HKD0_9TELE</name>
<accession>A0A1A8HKD0</accession>
<feature type="non-terminal residue" evidence="1">
    <location>
        <position position="1"/>
    </location>
</feature>
<organism evidence="1">
    <name type="scientific">Nothobranchius korthausae</name>
    <dbReference type="NCBI Taxonomy" id="1143690"/>
    <lineage>
        <taxon>Eukaryota</taxon>
        <taxon>Metazoa</taxon>
        <taxon>Chordata</taxon>
        <taxon>Craniata</taxon>
        <taxon>Vertebrata</taxon>
        <taxon>Euteleostomi</taxon>
        <taxon>Actinopterygii</taxon>
        <taxon>Neopterygii</taxon>
        <taxon>Teleostei</taxon>
        <taxon>Neoteleostei</taxon>
        <taxon>Acanthomorphata</taxon>
        <taxon>Ovalentaria</taxon>
        <taxon>Atherinomorphae</taxon>
        <taxon>Cyprinodontiformes</taxon>
        <taxon>Nothobranchiidae</taxon>
        <taxon>Nothobranchius</taxon>
    </lineage>
</organism>
<dbReference type="EMBL" id="HAEC01015676">
    <property type="protein sequence ID" value="SBQ83897.1"/>
    <property type="molecule type" value="Transcribed_RNA"/>
</dbReference>